<proteinExistence type="predicted"/>
<keyword evidence="2" id="KW-1185">Reference proteome</keyword>
<reference evidence="1 2" key="1">
    <citation type="submission" date="2019-07" db="EMBL/GenBank/DDBJ databases">
        <title>Draft genome for Aliikangiella sp. M105.</title>
        <authorList>
            <person name="Wang G."/>
        </authorList>
    </citation>
    <scope>NUCLEOTIDE SEQUENCE [LARGE SCALE GENOMIC DNA]</scope>
    <source>
        <strain evidence="1 2">M105</strain>
    </source>
</reference>
<dbReference type="AlphaFoldDB" id="A0A545U0G5"/>
<sequence length="104" mass="11586">MASSIEKLAKSVFEKYQTFKNTWPLINTHPDKTAVIVELLKQACYVTCSNRPTQAKLFVLDAILPDLAVKTEHSSLGSNSSGKIPKCADFYLNSHTHLCAKILY</sequence>
<protein>
    <submittedName>
        <fullName evidence="1">Uncharacterized protein</fullName>
    </submittedName>
</protein>
<gene>
    <name evidence="1" type="ORF">FLL46_24605</name>
</gene>
<name>A0A545U0G5_9GAMM</name>
<accession>A0A545U0G5</accession>
<organism evidence="1 2">
    <name type="scientific">Aliikangiella coralliicola</name>
    <dbReference type="NCBI Taxonomy" id="2592383"/>
    <lineage>
        <taxon>Bacteria</taxon>
        <taxon>Pseudomonadati</taxon>
        <taxon>Pseudomonadota</taxon>
        <taxon>Gammaproteobacteria</taxon>
        <taxon>Oceanospirillales</taxon>
        <taxon>Pleioneaceae</taxon>
        <taxon>Aliikangiella</taxon>
    </lineage>
</organism>
<evidence type="ECO:0000313" key="2">
    <source>
        <dbReference type="Proteomes" id="UP000315439"/>
    </source>
</evidence>
<dbReference type="RefSeq" id="WP_142934724.1">
    <property type="nucleotide sequence ID" value="NZ_ML660171.1"/>
</dbReference>
<evidence type="ECO:0000313" key="1">
    <source>
        <dbReference type="EMBL" id="TQV82955.1"/>
    </source>
</evidence>
<dbReference type="EMBL" id="VIKS01000015">
    <property type="protein sequence ID" value="TQV82955.1"/>
    <property type="molecule type" value="Genomic_DNA"/>
</dbReference>
<dbReference type="Proteomes" id="UP000315439">
    <property type="component" value="Unassembled WGS sequence"/>
</dbReference>
<comment type="caution">
    <text evidence="1">The sequence shown here is derived from an EMBL/GenBank/DDBJ whole genome shotgun (WGS) entry which is preliminary data.</text>
</comment>